<dbReference type="SUPFAM" id="SSF158702">
    <property type="entry name" value="Sec63 N-terminal domain-like"/>
    <property type="match status" value="1"/>
</dbReference>
<protein>
    <recommendedName>
        <fullName evidence="3">Pathogenicity locus</fullName>
    </recommendedName>
</protein>
<keyword evidence="2" id="KW-1185">Reference proteome</keyword>
<evidence type="ECO:0000313" key="1">
    <source>
        <dbReference type="EMBL" id="CCO22553.1"/>
    </source>
</evidence>
<organism evidence="1 2">
    <name type="scientific">Maridesulfovibrio hydrothermalis AM13 = DSM 14728</name>
    <dbReference type="NCBI Taxonomy" id="1121451"/>
    <lineage>
        <taxon>Bacteria</taxon>
        <taxon>Pseudomonadati</taxon>
        <taxon>Thermodesulfobacteriota</taxon>
        <taxon>Desulfovibrionia</taxon>
        <taxon>Desulfovibrionales</taxon>
        <taxon>Desulfovibrionaceae</taxon>
        <taxon>Maridesulfovibrio</taxon>
    </lineage>
</organism>
<dbReference type="Pfam" id="PF11731">
    <property type="entry name" value="Cdd1"/>
    <property type="match status" value="1"/>
</dbReference>
<proteinExistence type="predicted"/>
<dbReference type="InterPro" id="IPR021725">
    <property type="entry name" value="Cdd1"/>
</dbReference>
<evidence type="ECO:0008006" key="3">
    <source>
        <dbReference type="Google" id="ProtNLM"/>
    </source>
</evidence>
<dbReference type="STRING" id="1121451.DESAM_20262"/>
<gene>
    <name evidence="1" type="ORF">DESAM_20262</name>
</gene>
<dbReference type="EMBL" id="FO203522">
    <property type="protein sequence ID" value="CCO22553.1"/>
    <property type="molecule type" value="Genomic_DNA"/>
</dbReference>
<name>L0R757_9BACT</name>
<sequence>MTVSTAQPDKEVLKSFRTLPGVGRVIALDLWNMGYRSLDDLKEEDPEKMYQHLEKLAGQHVDRCMLYVFRCVVYCVNNAERAEHLEKWWNWKD</sequence>
<dbReference type="Proteomes" id="UP000010808">
    <property type="component" value="Chromosome"/>
</dbReference>
<dbReference type="eggNOG" id="COG0389">
    <property type="taxonomic scope" value="Bacteria"/>
</dbReference>
<dbReference type="AlphaFoldDB" id="L0R757"/>
<dbReference type="PATRIC" id="fig|1121451.3.peg.535"/>
<evidence type="ECO:0000313" key="2">
    <source>
        <dbReference type="Proteomes" id="UP000010808"/>
    </source>
</evidence>
<dbReference type="HOGENOM" id="CLU_160712_0_0_7"/>
<dbReference type="Gene3D" id="1.10.150.20">
    <property type="entry name" value="5' to 3' exonuclease, C-terminal subdomain"/>
    <property type="match status" value="1"/>
</dbReference>
<accession>L0R757</accession>
<reference evidence="1 2" key="1">
    <citation type="submission" date="2012-10" db="EMBL/GenBank/DDBJ databases">
        <authorList>
            <person name="Genoscope - CEA"/>
        </authorList>
    </citation>
    <scope>NUCLEOTIDE SEQUENCE [LARGE SCALE GENOMIC DNA]</scope>
    <source>
        <strain evidence="2">AM13 / DSM 14728</strain>
    </source>
</reference>
<dbReference type="KEGG" id="dhy:DESAM_20262"/>